<keyword evidence="1" id="KW-0547">Nucleotide-binding</keyword>
<proteinExistence type="predicted"/>
<keyword evidence="2" id="KW-1185">Reference proteome</keyword>
<dbReference type="EMBL" id="CM043018">
    <property type="protein sequence ID" value="KAI4462707.1"/>
    <property type="molecule type" value="Genomic_DNA"/>
</dbReference>
<keyword evidence="1" id="KW-0067">ATP-binding</keyword>
<keyword evidence="1" id="KW-0378">Hydrolase</keyword>
<dbReference type="Proteomes" id="UP001056778">
    <property type="component" value="Chromosome 4"/>
</dbReference>
<name>A0ACB9T7D8_HOLOL</name>
<reference evidence="1" key="1">
    <citation type="submission" date="2022-04" db="EMBL/GenBank/DDBJ databases">
        <title>Chromosome-scale genome assembly of Holotrichia oblita Faldermann.</title>
        <authorList>
            <person name="Rongchong L."/>
        </authorList>
    </citation>
    <scope>NUCLEOTIDE SEQUENCE</scope>
    <source>
        <strain evidence="1">81SQS9</strain>
    </source>
</reference>
<keyword evidence="1" id="KW-0347">Helicase</keyword>
<sequence length="444" mass="49921">MVKTFSDLNLNSWLVRQCTVIGVKHPTPIQVNCIPEILKGKDCIGAAKTGSGKTLAFALPILQELCEDPYGIFALILTPTRELAYQIGDQFAVVGKPINLKCCVIVGGMDMVAQGQELAKKPHIVVATPGRLADHLESCNTFSLARIKYLVLDEADRLLGGHFDEQISTIFKALPKKRQNLFFSATITDTLGKLKEATGNEVFLYEAPAEVATVEELEQHYVLCPQDVRDAYLVETIRTYRSKDAMGNIMIFTDTCWKCQVLSMMLNDVGFENVALHAMIKQTQRLAALAKFKSNTTKILIATDVASRGLDIPTVQLVINHFLPKIPKEYIHRVGRTARAGRGGQAISLVSPQDIPNLQRIEEHINTKLTEFKIDDKEVGKIFAQISVSKSEAHIKLDEEDFYEKKMINKRKKWILNGLDPDEEEKKLLKKKKRHLKRVKRNLK</sequence>
<gene>
    <name evidence="1" type="ORF">MML48_4g00006154</name>
</gene>
<evidence type="ECO:0000313" key="2">
    <source>
        <dbReference type="Proteomes" id="UP001056778"/>
    </source>
</evidence>
<organism evidence="1 2">
    <name type="scientific">Holotrichia oblita</name>
    <name type="common">Chafer beetle</name>
    <dbReference type="NCBI Taxonomy" id="644536"/>
    <lineage>
        <taxon>Eukaryota</taxon>
        <taxon>Metazoa</taxon>
        <taxon>Ecdysozoa</taxon>
        <taxon>Arthropoda</taxon>
        <taxon>Hexapoda</taxon>
        <taxon>Insecta</taxon>
        <taxon>Pterygota</taxon>
        <taxon>Neoptera</taxon>
        <taxon>Endopterygota</taxon>
        <taxon>Coleoptera</taxon>
        <taxon>Polyphaga</taxon>
        <taxon>Scarabaeiformia</taxon>
        <taxon>Scarabaeidae</taxon>
        <taxon>Melolonthinae</taxon>
        <taxon>Holotrichia</taxon>
    </lineage>
</organism>
<accession>A0ACB9T7D8</accession>
<evidence type="ECO:0000313" key="1">
    <source>
        <dbReference type="EMBL" id="KAI4462707.1"/>
    </source>
</evidence>
<protein>
    <submittedName>
        <fullName evidence="1">Rna helicase</fullName>
    </submittedName>
</protein>
<comment type="caution">
    <text evidence="1">The sequence shown here is derived from an EMBL/GenBank/DDBJ whole genome shotgun (WGS) entry which is preliminary data.</text>
</comment>